<protein>
    <submittedName>
        <fullName evidence="1">Uncharacterized protein</fullName>
    </submittedName>
</protein>
<dbReference type="KEGG" id="ftj:FTUN_7070"/>
<gene>
    <name evidence="1" type="ORF">FTUN_7070</name>
</gene>
<evidence type="ECO:0000313" key="2">
    <source>
        <dbReference type="Proteomes" id="UP000503447"/>
    </source>
</evidence>
<accession>A0A6M5YZZ6</accession>
<dbReference type="Proteomes" id="UP000503447">
    <property type="component" value="Chromosome"/>
</dbReference>
<proteinExistence type="predicted"/>
<name>A0A6M5YZZ6_9BACT</name>
<dbReference type="EMBL" id="CP053452">
    <property type="protein sequence ID" value="QJW99458.1"/>
    <property type="molecule type" value="Genomic_DNA"/>
</dbReference>
<sequence>MAVYFVYRTHDGAPSEKHVRRFENDTILDWAQAVWKQTPDHEKAIEYAKQLFGELALHGFASLFHYYEERPIRSKPTQLAELDAWFTDFLLAETAHGPHHLQFYFDGDADGDTALYVFDHHYRKTNRTVTDFLLLDGWELPAGDSDEPTPTLPATQPSVRRGDADGALYVVSQFAESKYHLDDLGPPLRVDGLRLPDLARYLLTTRTDEEEDVALRELRNHMKAVVRDSAGADAGFLLAIHDQPEELTNWRAYSDWLHERELPPSGLYLLDQALRAKESVWGYESREPELDRVKVTPHMAQACKHRSRAPKSDSVEVTMDDYYGQCIFFDDRWAAAHPTLAAGILTFASRWDVLT</sequence>
<keyword evidence="2" id="KW-1185">Reference proteome</keyword>
<dbReference type="AlphaFoldDB" id="A0A6M5YZZ6"/>
<reference evidence="2" key="1">
    <citation type="submission" date="2020-05" db="EMBL/GenBank/DDBJ databases">
        <title>Frigoriglobus tundricola gen. nov., sp. nov., a psychrotolerant cellulolytic planctomycete of the family Gemmataceae with two divergent copies of 16S rRNA gene.</title>
        <authorList>
            <person name="Kulichevskaya I.S."/>
            <person name="Ivanova A.A."/>
            <person name="Naumoff D.G."/>
            <person name="Beletsky A.V."/>
            <person name="Rijpstra W.I.C."/>
            <person name="Sinninghe Damste J.S."/>
            <person name="Mardanov A.V."/>
            <person name="Ravin N.V."/>
            <person name="Dedysh S.N."/>
        </authorList>
    </citation>
    <scope>NUCLEOTIDE SEQUENCE [LARGE SCALE GENOMIC DNA]</scope>
    <source>
        <strain evidence="2">PL17</strain>
    </source>
</reference>
<dbReference type="RefSeq" id="WP_171474420.1">
    <property type="nucleotide sequence ID" value="NZ_CP053452.2"/>
</dbReference>
<organism evidence="1 2">
    <name type="scientific">Frigoriglobus tundricola</name>
    <dbReference type="NCBI Taxonomy" id="2774151"/>
    <lineage>
        <taxon>Bacteria</taxon>
        <taxon>Pseudomonadati</taxon>
        <taxon>Planctomycetota</taxon>
        <taxon>Planctomycetia</taxon>
        <taxon>Gemmatales</taxon>
        <taxon>Gemmataceae</taxon>
        <taxon>Frigoriglobus</taxon>
    </lineage>
</organism>
<evidence type="ECO:0000313" key="1">
    <source>
        <dbReference type="EMBL" id="QJW99458.1"/>
    </source>
</evidence>